<protein>
    <submittedName>
        <fullName evidence="1">Uncharacterized protein</fullName>
    </submittedName>
</protein>
<gene>
    <name evidence="1" type="ORF">LD38_09565</name>
</gene>
<name>A0A2U2EHA8_9FIRM</name>
<accession>A0A2U2EHA8</accession>
<dbReference type="Proteomes" id="UP000245905">
    <property type="component" value="Unassembled WGS sequence"/>
</dbReference>
<sequence>MAAKTKAPTTSLIKCTPDITRTQAMIAARIVSKMPVNHKGEAAGEHIKTVNAIINAEKTCLLGKDLPCVSFGMTGGISNFSYGRGLFTIYLKTDTATKPTSGTMIDSASI</sequence>
<proteinExistence type="predicted"/>
<dbReference type="EMBL" id="JRFS01000016">
    <property type="protein sequence ID" value="PWE83712.1"/>
    <property type="molecule type" value="Genomic_DNA"/>
</dbReference>
<reference evidence="1 2" key="1">
    <citation type="submission" date="2014-09" db="EMBL/GenBank/DDBJ databases">
        <title>Butyrate-producing bacteria isolated from human gut.</title>
        <authorList>
            <person name="Zhang Q."/>
            <person name="Zhao L."/>
        </authorList>
    </citation>
    <scope>NUCLEOTIDE SEQUENCE [LARGE SCALE GENOMIC DNA]</scope>
    <source>
        <strain evidence="1 2">R22</strain>
    </source>
</reference>
<evidence type="ECO:0000313" key="1">
    <source>
        <dbReference type="EMBL" id="PWE83712.1"/>
    </source>
</evidence>
<dbReference type="AlphaFoldDB" id="A0A2U2EHA8"/>
<comment type="caution">
    <text evidence="1">The sequence shown here is derived from an EMBL/GenBank/DDBJ whole genome shotgun (WGS) entry which is preliminary data.</text>
</comment>
<evidence type="ECO:0000313" key="2">
    <source>
        <dbReference type="Proteomes" id="UP000245905"/>
    </source>
</evidence>
<organism evidence="1 2">
    <name type="scientific">Agathobacter rectalis</name>
    <dbReference type="NCBI Taxonomy" id="39491"/>
    <lineage>
        <taxon>Bacteria</taxon>
        <taxon>Bacillati</taxon>
        <taxon>Bacillota</taxon>
        <taxon>Clostridia</taxon>
        <taxon>Lachnospirales</taxon>
        <taxon>Lachnospiraceae</taxon>
        <taxon>Agathobacter</taxon>
    </lineage>
</organism>